<gene>
    <name evidence="2" type="ORF">BKK80_05515</name>
</gene>
<dbReference type="Proteomes" id="UP000177515">
    <property type="component" value="Chromosome 1"/>
</dbReference>
<dbReference type="Pfam" id="PF05666">
    <property type="entry name" value="YcgJ"/>
    <property type="match status" value="1"/>
</dbReference>
<dbReference type="EMBL" id="CP017754">
    <property type="protein sequence ID" value="AOZ05326.1"/>
    <property type="molecule type" value="Genomic_DNA"/>
</dbReference>
<keyword evidence="1" id="KW-0732">Signal</keyword>
<dbReference type="RefSeq" id="WP_071068692.1">
    <property type="nucleotide sequence ID" value="NZ_CP017754.1"/>
</dbReference>
<feature type="signal peptide" evidence="1">
    <location>
        <begin position="1"/>
        <end position="32"/>
    </location>
</feature>
<evidence type="ECO:0000313" key="2">
    <source>
        <dbReference type="EMBL" id="AOZ05326.1"/>
    </source>
</evidence>
<organism evidence="2 3">
    <name type="scientific">Cupriavidus malaysiensis</name>
    <dbReference type="NCBI Taxonomy" id="367825"/>
    <lineage>
        <taxon>Bacteria</taxon>
        <taxon>Pseudomonadati</taxon>
        <taxon>Pseudomonadota</taxon>
        <taxon>Betaproteobacteria</taxon>
        <taxon>Burkholderiales</taxon>
        <taxon>Burkholderiaceae</taxon>
        <taxon>Cupriavidus</taxon>
    </lineage>
</organism>
<dbReference type="InterPro" id="IPR008617">
    <property type="entry name" value="Uncharacterised_YcgJ"/>
</dbReference>
<keyword evidence="3" id="KW-1185">Reference proteome</keyword>
<protein>
    <submittedName>
        <fullName evidence="2">Uncharacterized protein</fullName>
    </submittedName>
</protein>
<evidence type="ECO:0000256" key="1">
    <source>
        <dbReference type="SAM" id="SignalP"/>
    </source>
</evidence>
<reference evidence="2 3" key="1">
    <citation type="submission" date="2016-10" db="EMBL/GenBank/DDBJ databases">
        <title>Complete genome sequences of three Cupriavidus strains isolated from various Malaysian environments.</title>
        <authorList>
            <person name="Abdullah A.A.-A."/>
            <person name="Shafie N.A.H."/>
            <person name="Lau N.S."/>
        </authorList>
    </citation>
    <scope>NUCLEOTIDE SEQUENCE [LARGE SCALE GENOMIC DNA]</scope>
    <source>
        <strain evidence="2 3">USMAA1020</strain>
    </source>
</reference>
<proteinExistence type="predicted"/>
<accession>A0ABM6F211</accession>
<evidence type="ECO:0000313" key="3">
    <source>
        <dbReference type="Proteomes" id="UP000177515"/>
    </source>
</evidence>
<sequence length="137" mass="14518">MSGSRWPLAFGAFGAFAAFALFLAAGTVSARAVDVHSPAAGVLCDGYICADKDGVSQGLTERYLGKKIAARTFSRGPFDHSAFTFSNGVFCDVKECLCREDRYFNAKGQRSPVSAKYTRLLFGKPAAGASCQAARGQ</sequence>
<feature type="chain" id="PRO_5046378598" evidence="1">
    <location>
        <begin position="33"/>
        <end position="137"/>
    </location>
</feature>
<name>A0ABM6F211_9BURK</name>